<accession>A0AAE3GNM9</accession>
<protein>
    <submittedName>
        <fullName evidence="4">LEVG family PEP-CTERM protein</fullName>
    </submittedName>
</protein>
<proteinExistence type="predicted"/>
<reference evidence="4" key="1">
    <citation type="submission" date="2022-06" db="EMBL/GenBank/DDBJ databases">
        <title>New cyanobacteria of genus Symplocastrum in benthos of Lake Baikal.</title>
        <authorList>
            <person name="Sorokovikova E."/>
            <person name="Tikhonova I."/>
            <person name="Krasnopeev A."/>
            <person name="Evseev P."/>
            <person name="Gladkikh A."/>
            <person name="Belykh O."/>
        </authorList>
    </citation>
    <scope>NUCLEOTIDE SEQUENCE</scope>
    <source>
        <strain evidence="4">BBK-W-15</strain>
    </source>
</reference>
<dbReference type="NCBIfam" id="NF038121">
    <property type="entry name" value="PEP_CTERM_LEVG"/>
    <property type="match status" value="1"/>
</dbReference>
<keyword evidence="5" id="KW-1185">Reference proteome</keyword>
<dbReference type="AlphaFoldDB" id="A0AAE3GNM9"/>
<dbReference type="Pfam" id="PF07589">
    <property type="entry name" value="PEP-CTERM"/>
    <property type="match status" value="1"/>
</dbReference>
<evidence type="ECO:0000259" key="3">
    <source>
        <dbReference type="Pfam" id="PF07589"/>
    </source>
</evidence>
<dbReference type="NCBIfam" id="TIGR02595">
    <property type="entry name" value="PEP_CTERM"/>
    <property type="match status" value="1"/>
</dbReference>
<gene>
    <name evidence="4" type="ORF">NJ959_05385</name>
</gene>
<evidence type="ECO:0000313" key="4">
    <source>
        <dbReference type="EMBL" id="MCP2727910.1"/>
    </source>
</evidence>
<keyword evidence="1" id="KW-0472">Membrane</keyword>
<feature type="chain" id="PRO_5042258200" evidence="2">
    <location>
        <begin position="27"/>
        <end position="256"/>
    </location>
</feature>
<keyword evidence="2" id="KW-0732">Signal</keyword>
<sequence>MKNSKMSTFLRNTGAVAALVTTSALATGFLAPSASAYTSLVPQTETEIYVGKDPVTGVDLPCLDATRCLKDLTPYWIESIVSLEDSSSKTRSRLFVDNKITENTYGTYGTNPFVYFNQEDEGTRPDGYWFRPSEVQTNGQGEEQGRLEVGTFTFTFTHIIPELKIAYFDNETGGVTGILPANFIPAGNDGNIQYQTLFNVKTVTLKLGNDTLSGNGDGVSFQLSKKAVPEPGAAVGLGALGLMGIFGLRKRNNKSV</sequence>
<name>A0AAE3GNM9_9CYAN</name>
<feature type="transmembrane region" description="Helical" evidence="1">
    <location>
        <begin position="231"/>
        <end position="248"/>
    </location>
</feature>
<keyword evidence="1" id="KW-0812">Transmembrane</keyword>
<feature type="domain" description="Ice-binding protein C-terminal" evidence="3">
    <location>
        <begin position="227"/>
        <end position="251"/>
    </location>
</feature>
<evidence type="ECO:0000313" key="5">
    <source>
        <dbReference type="Proteomes" id="UP001204953"/>
    </source>
</evidence>
<keyword evidence="1" id="KW-1133">Transmembrane helix</keyword>
<organism evidence="4 5">
    <name type="scientific">Limnofasciculus baicalensis BBK-W-15</name>
    <dbReference type="NCBI Taxonomy" id="2699891"/>
    <lineage>
        <taxon>Bacteria</taxon>
        <taxon>Bacillati</taxon>
        <taxon>Cyanobacteriota</taxon>
        <taxon>Cyanophyceae</taxon>
        <taxon>Coleofasciculales</taxon>
        <taxon>Coleofasciculaceae</taxon>
        <taxon>Limnofasciculus</taxon>
        <taxon>Limnofasciculus baicalensis</taxon>
    </lineage>
</organism>
<comment type="caution">
    <text evidence="4">The sequence shown here is derived from an EMBL/GenBank/DDBJ whole genome shotgun (WGS) entry which is preliminary data.</text>
</comment>
<dbReference type="InterPro" id="IPR013424">
    <property type="entry name" value="Ice-binding_C"/>
</dbReference>
<dbReference type="Proteomes" id="UP001204953">
    <property type="component" value="Unassembled WGS sequence"/>
</dbReference>
<evidence type="ECO:0000256" key="2">
    <source>
        <dbReference type="SAM" id="SignalP"/>
    </source>
</evidence>
<dbReference type="EMBL" id="JAMZMM010000032">
    <property type="protein sequence ID" value="MCP2727910.1"/>
    <property type="molecule type" value="Genomic_DNA"/>
</dbReference>
<evidence type="ECO:0000256" key="1">
    <source>
        <dbReference type="SAM" id="Phobius"/>
    </source>
</evidence>
<feature type="signal peptide" evidence="2">
    <location>
        <begin position="1"/>
        <end position="26"/>
    </location>
</feature>